<evidence type="ECO:0000313" key="2">
    <source>
        <dbReference type="Proteomes" id="UP000637299"/>
    </source>
</evidence>
<dbReference type="EMBL" id="JACYFS010000001">
    <property type="protein sequence ID" value="MBD8081109.1"/>
    <property type="molecule type" value="Genomic_DNA"/>
</dbReference>
<dbReference type="Proteomes" id="UP000637299">
    <property type="component" value="Unassembled WGS sequence"/>
</dbReference>
<name>A0ABR8Z737_9FLAO</name>
<gene>
    <name evidence="1" type="ORF">IC610_01595</name>
</gene>
<protein>
    <submittedName>
        <fullName evidence="1">Uncharacterized protein</fullName>
    </submittedName>
</protein>
<accession>A0ABR8Z737</accession>
<organism evidence="1 2">
    <name type="scientific">Chryseobacterium caseinilyticum</name>
    <dbReference type="NCBI Taxonomy" id="2771428"/>
    <lineage>
        <taxon>Bacteria</taxon>
        <taxon>Pseudomonadati</taxon>
        <taxon>Bacteroidota</taxon>
        <taxon>Flavobacteriia</taxon>
        <taxon>Flavobacteriales</taxon>
        <taxon>Weeksellaceae</taxon>
        <taxon>Chryseobacterium group</taxon>
        <taxon>Chryseobacterium</taxon>
    </lineage>
</organism>
<comment type="caution">
    <text evidence="1">The sequence shown here is derived from an EMBL/GenBank/DDBJ whole genome shotgun (WGS) entry which is preliminary data.</text>
</comment>
<dbReference type="RefSeq" id="WP_191734925.1">
    <property type="nucleotide sequence ID" value="NZ_JACYFS010000001.1"/>
</dbReference>
<reference evidence="1 2" key="1">
    <citation type="submission" date="2020-09" db="EMBL/GenBank/DDBJ databases">
        <title>Genome seq and assembly of Chryseobacterium sp.</title>
        <authorList>
            <person name="Chhetri G."/>
        </authorList>
    </citation>
    <scope>NUCLEOTIDE SEQUENCE [LARGE SCALE GENOMIC DNA]</scope>
    <source>
        <strain evidence="1 2">GCR10</strain>
    </source>
</reference>
<evidence type="ECO:0000313" key="1">
    <source>
        <dbReference type="EMBL" id="MBD8081109.1"/>
    </source>
</evidence>
<proteinExistence type="predicted"/>
<keyword evidence="2" id="KW-1185">Reference proteome</keyword>
<sequence length="78" mass="9044">MFTVKDFKEILENLPEDMPVGLIDVTTDDTDDMNYPLGKENFTIEDYFRGDQTDDNYGTPLGKMLFITFENKLNENPI</sequence>